<feature type="domain" description="3-dehydroquinate synthase C-terminal" evidence="20">
    <location>
        <begin position="178"/>
        <end position="319"/>
    </location>
</feature>
<keyword evidence="12 18" id="KW-0547">Nucleotide-binding</keyword>
<evidence type="ECO:0000256" key="13">
    <source>
        <dbReference type="ARBA" id="ARBA00022833"/>
    </source>
</evidence>
<dbReference type="GO" id="GO:0000166">
    <property type="term" value="F:nucleotide binding"/>
    <property type="evidence" value="ECO:0007669"/>
    <property type="project" value="UniProtKB-KW"/>
</dbReference>
<gene>
    <name evidence="18 21" type="primary">aroB</name>
    <name evidence="21" type="ORF">NC797_09745</name>
</gene>
<dbReference type="Pfam" id="PF24621">
    <property type="entry name" value="DHQS_C"/>
    <property type="match status" value="1"/>
</dbReference>
<feature type="binding site" evidence="18">
    <location>
        <position position="181"/>
    </location>
    <ligand>
        <name>Zn(2+)</name>
        <dbReference type="ChEBI" id="CHEBI:29105"/>
    </ligand>
</feature>
<comment type="cofactor">
    <cofactor evidence="2 18">
        <name>NAD(+)</name>
        <dbReference type="ChEBI" id="CHEBI:57540"/>
    </cofactor>
</comment>
<evidence type="ECO:0000256" key="6">
    <source>
        <dbReference type="ARBA" id="ARBA00005412"/>
    </source>
</evidence>
<sequence length="359" mass="40067">MESLQVQSYSNSYTVYVGANVRHRLASLCNNNYQTILIITDTTIENLYLEDVKHSFSADQNVHTAVIPAGESSKSHDVYFRLLTKAIDCGLDRKSLIVALGGGVVGDLAGFVAATYMRGIDYIQVPTTILAHDSSVGGKVAINHPKGKNLIGSFYPPAAVVYDVETLHSLSKQEIRSGYAEIVKHALIDNASFFQDVVQHRSIYSISNEVLIDHLLRGIKVKASIVQEDEKESNIRMFLNFGHTLGHALESELGYGKISHGEAVAIGMLFAIKVSEDLLSISLPYNELYDWLKENEYPLRLSYINPTDLLEKMKLDKKAHNQKIQMVLLEKIGCPKAVQVDHSWLLKKLTKFLEEMTVE</sequence>
<dbReference type="GO" id="GO:0008652">
    <property type="term" value="P:amino acid biosynthetic process"/>
    <property type="evidence" value="ECO:0007669"/>
    <property type="project" value="UniProtKB-KW"/>
</dbReference>
<keyword evidence="17 18" id="KW-0170">Cobalt</keyword>
<dbReference type="AlphaFoldDB" id="A0A9X4ALV9"/>
<keyword evidence="10 18" id="KW-0028">Amino-acid biosynthesis</keyword>
<evidence type="ECO:0000313" key="21">
    <source>
        <dbReference type="EMBL" id="MDC3424792.1"/>
    </source>
</evidence>
<feature type="binding site" evidence="18">
    <location>
        <position position="139"/>
    </location>
    <ligand>
        <name>NAD(+)</name>
        <dbReference type="ChEBI" id="CHEBI:57540"/>
    </ligand>
</feature>
<evidence type="ECO:0000256" key="17">
    <source>
        <dbReference type="ARBA" id="ARBA00023285"/>
    </source>
</evidence>
<comment type="cofactor">
    <cofactor evidence="18">
        <name>Co(2+)</name>
        <dbReference type="ChEBI" id="CHEBI:48828"/>
    </cofactor>
    <cofactor evidence="18">
        <name>Zn(2+)</name>
        <dbReference type="ChEBI" id="CHEBI:29105"/>
    </cofactor>
    <text evidence="18">Binds 1 divalent metal cation per subunit. Can use either Co(2+) or Zn(2+).</text>
</comment>
<comment type="cofactor">
    <cofactor evidence="3">
        <name>Zn(2+)</name>
        <dbReference type="ChEBI" id="CHEBI:29105"/>
    </cofactor>
</comment>
<comment type="similarity">
    <text evidence="6 18">Belongs to the sugar phosphate cyclases superfamily. Dehydroquinate synthase family.</text>
</comment>
<feature type="binding site" evidence="18">
    <location>
        <position position="260"/>
    </location>
    <ligand>
        <name>Zn(2+)</name>
        <dbReference type="ChEBI" id="CHEBI:29105"/>
    </ligand>
</feature>
<evidence type="ECO:0000256" key="8">
    <source>
        <dbReference type="ARBA" id="ARBA00017684"/>
    </source>
</evidence>
<dbReference type="InterPro" id="IPR016037">
    <property type="entry name" value="DHQ_synth_AroB"/>
</dbReference>
<proteinExistence type="inferred from homology"/>
<dbReference type="GO" id="GO:0003856">
    <property type="term" value="F:3-dehydroquinate synthase activity"/>
    <property type="evidence" value="ECO:0007669"/>
    <property type="project" value="UniProtKB-UniRule"/>
</dbReference>
<dbReference type="HAMAP" id="MF_00110">
    <property type="entry name" value="DHQ_synthase"/>
    <property type="match status" value="1"/>
</dbReference>
<dbReference type="Gene3D" id="1.20.1090.10">
    <property type="entry name" value="Dehydroquinate synthase-like - alpha domain"/>
    <property type="match status" value="1"/>
</dbReference>
<dbReference type="PANTHER" id="PTHR43622">
    <property type="entry name" value="3-DEHYDROQUINATE SYNTHASE"/>
    <property type="match status" value="1"/>
</dbReference>
<feature type="domain" description="3-dehydroquinate synthase N-terminal" evidence="19">
    <location>
        <begin position="65"/>
        <end position="176"/>
    </location>
</feature>
<comment type="catalytic activity">
    <reaction evidence="1 18">
        <text>7-phospho-2-dehydro-3-deoxy-D-arabino-heptonate = 3-dehydroquinate + phosphate</text>
        <dbReference type="Rhea" id="RHEA:21968"/>
        <dbReference type="ChEBI" id="CHEBI:32364"/>
        <dbReference type="ChEBI" id="CHEBI:43474"/>
        <dbReference type="ChEBI" id="CHEBI:58394"/>
        <dbReference type="EC" id="4.2.3.4"/>
    </reaction>
</comment>
<accession>A0A9X4ALV9</accession>
<evidence type="ECO:0000256" key="10">
    <source>
        <dbReference type="ARBA" id="ARBA00022605"/>
    </source>
</evidence>
<keyword evidence="15 18" id="KW-0057">Aromatic amino acid biosynthesis</keyword>
<dbReference type="EMBL" id="JAMQKB010000008">
    <property type="protein sequence ID" value="MDC3424792.1"/>
    <property type="molecule type" value="Genomic_DNA"/>
</dbReference>
<dbReference type="InterPro" id="IPR050071">
    <property type="entry name" value="Dehydroquinate_synthase"/>
</dbReference>
<dbReference type="EC" id="4.2.3.4" evidence="7 18"/>
<evidence type="ECO:0000256" key="15">
    <source>
        <dbReference type="ARBA" id="ARBA00023141"/>
    </source>
</evidence>
<dbReference type="GO" id="GO:0005737">
    <property type="term" value="C:cytoplasm"/>
    <property type="evidence" value="ECO:0007669"/>
    <property type="project" value="UniProtKB-SubCell"/>
</dbReference>
<name>A0A9X4ALV9_9BACI</name>
<dbReference type="Proteomes" id="UP001145050">
    <property type="component" value="Unassembled WGS sequence"/>
</dbReference>
<dbReference type="InterPro" id="IPR030963">
    <property type="entry name" value="DHQ_synth_fam"/>
</dbReference>
<comment type="subcellular location">
    <subcellularLocation>
        <location evidence="4 18">Cytoplasm</location>
    </subcellularLocation>
</comment>
<dbReference type="RefSeq" id="WP_272436593.1">
    <property type="nucleotide sequence ID" value="NZ_JAMQKB010000008.1"/>
</dbReference>
<feature type="binding site" evidence="18">
    <location>
        <begin position="127"/>
        <end position="128"/>
    </location>
    <ligand>
        <name>NAD(+)</name>
        <dbReference type="ChEBI" id="CHEBI:57540"/>
    </ligand>
</feature>
<dbReference type="CDD" id="cd08195">
    <property type="entry name" value="DHQS"/>
    <property type="match status" value="1"/>
</dbReference>
<dbReference type="Pfam" id="PF01761">
    <property type="entry name" value="DHQ_synthase"/>
    <property type="match status" value="1"/>
</dbReference>
<comment type="caution">
    <text evidence="21">The sequence shown here is derived from an EMBL/GenBank/DDBJ whole genome shotgun (WGS) entry which is preliminary data.</text>
</comment>
<dbReference type="SUPFAM" id="SSF56796">
    <property type="entry name" value="Dehydroquinate synthase-like"/>
    <property type="match status" value="1"/>
</dbReference>
<comment type="function">
    <text evidence="18">Catalyzes the conversion of 3-deoxy-D-arabino-heptulosonate 7-phosphate (DAHP) to dehydroquinate (DHQ).</text>
</comment>
<evidence type="ECO:0000256" key="12">
    <source>
        <dbReference type="ARBA" id="ARBA00022741"/>
    </source>
</evidence>
<dbReference type="InterPro" id="IPR030960">
    <property type="entry name" value="DHQS/DOIS_N"/>
</dbReference>
<keyword evidence="22" id="KW-1185">Reference proteome</keyword>
<evidence type="ECO:0000259" key="20">
    <source>
        <dbReference type="Pfam" id="PF24621"/>
    </source>
</evidence>
<evidence type="ECO:0000256" key="2">
    <source>
        <dbReference type="ARBA" id="ARBA00001911"/>
    </source>
</evidence>
<organism evidence="21 22">
    <name type="scientific">Terrihalobacillus insolitus</name>
    <dbReference type="NCBI Taxonomy" id="2950438"/>
    <lineage>
        <taxon>Bacteria</taxon>
        <taxon>Bacillati</taxon>
        <taxon>Bacillota</taxon>
        <taxon>Bacilli</taxon>
        <taxon>Bacillales</taxon>
        <taxon>Bacillaceae</taxon>
        <taxon>Terrihalobacillus</taxon>
    </lineage>
</organism>
<evidence type="ECO:0000256" key="1">
    <source>
        <dbReference type="ARBA" id="ARBA00001393"/>
    </source>
</evidence>
<evidence type="ECO:0000259" key="19">
    <source>
        <dbReference type="Pfam" id="PF01761"/>
    </source>
</evidence>
<evidence type="ECO:0000256" key="16">
    <source>
        <dbReference type="ARBA" id="ARBA00023239"/>
    </source>
</evidence>
<evidence type="ECO:0000256" key="7">
    <source>
        <dbReference type="ARBA" id="ARBA00013031"/>
    </source>
</evidence>
<dbReference type="PIRSF" id="PIRSF001455">
    <property type="entry name" value="DHQ_synth"/>
    <property type="match status" value="1"/>
</dbReference>
<evidence type="ECO:0000256" key="3">
    <source>
        <dbReference type="ARBA" id="ARBA00001947"/>
    </source>
</evidence>
<feature type="binding site" evidence="18">
    <location>
        <position position="243"/>
    </location>
    <ligand>
        <name>Zn(2+)</name>
        <dbReference type="ChEBI" id="CHEBI:29105"/>
    </ligand>
</feature>
<evidence type="ECO:0000256" key="5">
    <source>
        <dbReference type="ARBA" id="ARBA00004661"/>
    </source>
</evidence>
<keyword evidence="14 18" id="KW-0520">NAD</keyword>
<keyword evidence="11 18" id="KW-0479">Metal-binding</keyword>
<protein>
    <recommendedName>
        <fullName evidence="8 18">3-dehydroquinate synthase</fullName>
        <shortName evidence="18">DHQS</shortName>
        <ecNumber evidence="7 18">4.2.3.4</ecNumber>
    </recommendedName>
</protein>
<evidence type="ECO:0000313" key="22">
    <source>
        <dbReference type="Proteomes" id="UP001145050"/>
    </source>
</evidence>
<feature type="binding site" evidence="18">
    <location>
        <begin position="103"/>
        <end position="107"/>
    </location>
    <ligand>
        <name>NAD(+)</name>
        <dbReference type="ChEBI" id="CHEBI:57540"/>
    </ligand>
</feature>
<evidence type="ECO:0000256" key="18">
    <source>
        <dbReference type="HAMAP-Rule" id="MF_00110"/>
    </source>
</evidence>
<comment type="caution">
    <text evidence="18">Lacks conserved residue(s) required for the propagation of feature annotation.</text>
</comment>
<keyword evidence="16 18" id="KW-0456">Lyase</keyword>
<dbReference type="NCBIfam" id="TIGR01357">
    <property type="entry name" value="aroB"/>
    <property type="match status" value="1"/>
</dbReference>
<reference evidence="21" key="1">
    <citation type="submission" date="2022-06" db="EMBL/GenBank/DDBJ databases">
        <title>Aquibacillus sp. a new bacterium isolated from soil saline samples.</title>
        <authorList>
            <person name="Galisteo C."/>
            <person name="De La Haba R."/>
            <person name="Sanchez-Porro C."/>
            <person name="Ventosa A."/>
        </authorList>
    </citation>
    <scope>NUCLEOTIDE SEQUENCE</scope>
    <source>
        <strain evidence="21">3ASR75-11</strain>
    </source>
</reference>
<keyword evidence="9 18" id="KW-0963">Cytoplasm</keyword>
<keyword evidence="13 18" id="KW-0862">Zinc</keyword>
<feature type="binding site" evidence="18">
    <location>
        <position position="148"/>
    </location>
    <ligand>
        <name>NAD(+)</name>
        <dbReference type="ChEBI" id="CHEBI:57540"/>
    </ligand>
</feature>
<comment type="pathway">
    <text evidence="5 18">Metabolic intermediate biosynthesis; chorismate biosynthesis; chorismate from D-erythrose 4-phosphate and phosphoenolpyruvate: step 2/7.</text>
</comment>
<evidence type="ECO:0000256" key="11">
    <source>
        <dbReference type="ARBA" id="ARBA00022723"/>
    </source>
</evidence>
<dbReference type="FunFam" id="3.40.50.1970:FF:000007">
    <property type="entry name" value="Pentafunctional AROM polypeptide"/>
    <property type="match status" value="1"/>
</dbReference>
<dbReference type="GO" id="GO:0009423">
    <property type="term" value="P:chorismate biosynthetic process"/>
    <property type="evidence" value="ECO:0007669"/>
    <property type="project" value="UniProtKB-UniRule"/>
</dbReference>
<dbReference type="InterPro" id="IPR056179">
    <property type="entry name" value="DHQS_C"/>
</dbReference>
<dbReference type="Gene3D" id="3.40.50.1970">
    <property type="match status" value="1"/>
</dbReference>
<dbReference type="GO" id="GO:0009073">
    <property type="term" value="P:aromatic amino acid family biosynthetic process"/>
    <property type="evidence" value="ECO:0007669"/>
    <property type="project" value="UniProtKB-KW"/>
</dbReference>
<dbReference type="GO" id="GO:0046872">
    <property type="term" value="F:metal ion binding"/>
    <property type="evidence" value="ECO:0007669"/>
    <property type="project" value="UniProtKB-KW"/>
</dbReference>
<dbReference type="PANTHER" id="PTHR43622:SF7">
    <property type="entry name" value="3-DEHYDROQUINATE SYNTHASE, CHLOROPLASTIC"/>
    <property type="match status" value="1"/>
</dbReference>
<evidence type="ECO:0000256" key="4">
    <source>
        <dbReference type="ARBA" id="ARBA00004496"/>
    </source>
</evidence>
<evidence type="ECO:0000256" key="14">
    <source>
        <dbReference type="ARBA" id="ARBA00023027"/>
    </source>
</evidence>
<evidence type="ECO:0000256" key="9">
    <source>
        <dbReference type="ARBA" id="ARBA00022490"/>
    </source>
</evidence>